<feature type="region of interest" description="Disordered" evidence="2">
    <location>
        <begin position="191"/>
        <end position="214"/>
    </location>
</feature>
<sequence>PQMPARGDRNAPQSDSAKPRELPRYFSDLEFHFTRASVVDSTEKKRHATRFLSVEDQDVWESLPEFGPASTFDQFKAAVLKLYPGTDANRKFTLADLDTLVGEYARVGILSRGDYSEFYRQFLVITQFLIGRQRLSIAEQSRSFCRAIAPAHLWARVHQRLQIKKPDVHPDDPYALEDLHEAVQFVLADTSSGRVATSPPNPTSTTPSSAPEVKQEPGITALLETMNGFLKVLMSQQQQQGSRPPPSNTTPRSEMACSYCSEVGHFIIKCEHVEEDILAGKCKRDAEGRVTLPSGAFVPRRVEGRNLRARIEEWHRQNPGQLAAAQLMLEVATEHLASIPSIPTTSTFVLSEEDRIRSLEREIFALRTRAQARQAAAAGEPVENPEQAVRVPAAPALAPNPTAAPEGPRTILKRPATRFAPPPVPEEPEHPFANARDAAYAPPRDRNIGARPTNSAPAKKPDPAYRTTAPIYDEKVANSVFDRSMDAPITLTQRELLSLSPEVRAQVRDATTSRRVAPPSKEKSSGPPVEQFLVDATPPPSCAAQNDLPSDAIVVHDIYESFYNAGAMPDDLIVSMESSAIRSILPVVDNKQQVESIVDGGSQIIAMSEAICHELSIPYDPRIILKMQSANGAVTPS</sequence>
<proteinExistence type="predicted"/>
<dbReference type="EMBL" id="JARIHO010000076">
    <property type="protein sequence ID" value="KAJ7310922.1"/>
    <property type="molecule type" value="Genomic_DNA"/>
</dbReference>
<feature type="non-terminal residue" evidence="4">
    <location>
        <position position="1"/>
    </location>
</feature>
<accession>A0AAD6Z821</accession>
<dbReference type="InterPro" id="IPR036875">
    <property type="entry name" value="Znf_CCHC_sf"/>
</dbReference>
<evidence type="ECO:0000256" key="2">
    <source>
        <dbReference type="SAM" id="MobiDB-lite"/>
    </source>
</evidence>
<evidence type="ECO:0000313" key="4">
    <source>
        <dbReference type="EMBL" id="KAJ7310922.1"/>
    </source>
</evidence>
<organism evidence="4 5">
    <name type="scientific">Mycena albidolilacea</name>
    <dbReference type="NCBI Taxonomy" id="1033008"/>
    <lineage>
        <taxon>Eukaryota</taxon>
        <taxon>Fungi</taxon>
        <taxon>Dikarya</taxon>
        <taxon>Basidiomycota</taxon>
        <taxon>Agaricomycotina</taxon>
        <taxon>Agaricomycetes</taxon>
        <taxon>Agaricomycetidae</taxon>
        <taxon>Agaricales</taxon>
        <taxon>Marasmiineae</taxon>
        <taxon>Mycenaceae</taxon>
        <taxon>Mycena</taxon>
    </lineage>
</organism>
<keyword evidence="5" id="KW-1185">Reference proteome</keyword>
<dbReference type="GO" id="GO:0008270">
    <property type="term" value="F:zinc ion binding"/>
    <property type="evidence" value="ECO:0007669"/>
    <property type="project" value="InterPro"/>
</dbReference>
<feature type="region of interest" description="Disordered" evidence="2">
    <location>
        <begin position="235"/>
        <end position="254"/>
    </location>
</feature>
<feature type="region of interest" description="Disordered" evidence="2">
    <location>
        <begin position="505"/>
        <end position="529"/>
    </location>
</feature>
<dbReference type="SUPFAM" id="SSF57756">
    <property type="entry name" value="Retrovirus zinc finger-like domains"/>
    <property type="match status" value="1"/>
</dbReference>
<reference evidence="4" key="1">
    <citation type="submission" date="2023-03" db="EMBL/GenBank/DDBJ databases">
        <title>Massive genome expansion in bonnet fungi (Mycena s.s.) driven by repeated elements and novel gene families across ecological guilds.</title>
        <authorList>
            <consortium name="Lawrence Berkeley National Laboratory"/>
            <person name="Harder C.B."/>
            <person name="Miyauchi S."/>
            <person name="Viragh M."/>
            <person name="Kuo A."/>
            <person name="Thoen E."/>
            <person name="Andreopoulos B."/>
            <person name="Lu D."/>
            <person name="Skrede I."/>
            <person name="Drula E."/>
            <person name="Henrissat B."/>
            <person name="Morin E."/>
            <person name="Kohler A."/>
            <person name="Barry K."/>
            <person name="LaButti K."/>
            <person name="Morin E."/>
            <person name="Salamov A."/>
            <person name="Lipzen A."/>
            <person name="Mereny Z."/>
            <person name="Hegedus B."/>
            <person name="Baldrian P."/>
            <person name="Stursova M."/>
            <person name="Weitz H."/>
            <person name="Taylor A."/>
            <person name="Grigoriev I.V."/>
            <person name="Nagy L.G."/>
            <person name="Martin F."/>
            <person name="Kauserud H."/>
        </authorList>
    </citation>
    <scope>NUCLEOTIDE SEQUENCE</scope>
    <source>
        <strain evidence="4">CBHHK002</strain>
    </source>
</reference>
<evidence type="ECO:0000313" key="5">
    <source>
        <dbReference type="Proteomes" id="UP001218218"/>
    </source>
</evidence>
<dbReference type="AlphaFoldDB" id="A0AAD6Z821"/>
<gene>
    <name evidence="4" type="ORF">DFH08DRAFT_631847</name>
</gene>
<dbReference type="GO" id="GO:0006397">
    <property type="term" value="P:mRNA processing"/>
    <property type="evidence" value="ECO:0007669"/>
    <property type="project" value="UniProtKB-KW"/>
</dbReference>
<dbReference type="Proteomes" id="UP001218218">
    <property type="component" value="Unassembled WGS sequence"/>
</dbReference>
<name>A0AAD6Z821_9AGAR</name>
<feature type="region of interest" description="Disordered" evidence="2">
    <location>
        <begin position="1"/>
        <end position="21"/>
    </location>
</feature>
<feature type="non-terminal residue" evidence="4">
    <location>
        <position position="637"/>
    </location>
</feature>
<dbReference type="GO" id="GO:0003676">
    <property type="term" value="F:nucleic acid binding"/>
    <property type="evidence" value="ECO:0007669"/>
    <property type="project" value="InterPro"/>
</dbReference>
<feature type="region of interest" description="Disordered" evidence="2">
    <location>
        <begin position="442"/>
        <end position="466"/>
    </location>
</feature>
<protein>
    <recommendedName>
        <fullName evidence="3">DUF4100 domain-containing protein</fullName>
    </recommendedName>
</protein>
<evidence type="ECO:0000256" key="1">
    <source>
        <dbReference type="ARBA" id="ARBA00022664"/>
    </source>
</evidence>
<dbReference type="Pfam" id="PF13352">
    <property type="entry name" value="DUF4100"/>
    <property type="match status" value="1"/>
</dbReference>
<comment type="caution">
    <text evidence="4">The sequence shown here is derived from an EMBL/GenBank/DDBJ whole genome shotgun (WGS) entry which is preliminary data.</text>
</comment>
<dbReference type="InterPro" id="IPR025165">
    <property type="entry name" value="DUF4100"/>
</dbReference>
<keyword evidence="1" id="KW-0507">mRNA processing</keyword>
<feature type="domain" description="DUF4100" evidence="3">
    <location>
        <begin position="363"/>
        <end position="515"/>
    </location>
</feature>
<evidence type="ECO:0000259" key="3">
    <source>
        <dbReference type="Pfam" id="PF13352"/>
    </source>
</evidence>